<dbReference type="GO" id="GO:0016042">
    <property type="term" value="P:lipid catabolic process"/>
    <property type="evidence" value="ECO:0007669"/>
    <property type="project" value="UniProtKB-KW"/>
</dbReference>
<accession>A0A8B8AR06</accession>
<dbReference type="InterPro" id="IPR029058">
    <property type="entry name" value="AB_hydrolase_fold"/>
</dbReference>
<sequence length="577" mass="65901">MHSSEDYENCEPPLPKRKEVGGNTEKVDEKHDDSSDDSDGYEHPISCKKCPETGQFVCESCDSNLCNTCVGDHLSDRSRDSHNVAYHRSFRKKMQRVYVKKAKENSDEVPVVKCIVDGWKMSGKTSMIKAYIDGACPDFKTIRPTTHEVHSINIKYQGRELCVNLYDIPTCEWYGDLRQLFFKEMTYDVFILCIPIDFVNFETEAKYFLKELHIYIRDPPPVMLVATKIDLRENNDKGVQRIPGGRNKHPSVADRPVVFLQHGLLASATNWVTNLANESFGFVLADAGFDVWLGNSRGNTYSRRHVRLSPKEDAFWEWSWDEMAKYDIPAVIEYVLKKSGKQQLYFIGHSQGTLQAFAAFSQNATLSKKVKQFFAMGPVATIAHIESPIKYLSLFTDELLFALLGRRDFLPNDWIFKVLGSTLCKEKITSIICTNVIFLLAGYDTSNLNVTRLPVYISHAPAGTSMQDMVHFAQMSRSGRFQAYDWGSPQMNRVHYKQDTPPVYNVSAMTTPTVLYWADHDWLADPKDVATLREKIVNLKGSFEIKSWNHLDFIWGVDAATVVYKPIIELIVKDLRN</sequence>
<name>A0A8B8AR06_CRAVI</name>
<gene>
    <name evidence="6" type="primary">LOC111104123</name>
</gene>
<keyword evidence="1" id="KW-0442">Lipid degradation</keyword>
<evidence type="ECO:0000259" key="4">
    <source>
        <dbReference type="Pfam" id="PF00561"/>
    </source>
</evidence>
<dbReference type="PANTHER" id="PTHR11005">
    <property type="entry name" value="LYSOSOMAL ACID LIPASE-RELATED"/>
    <property type="match status" value="1"/>
</dbReference>
<protein>
    <submittedName>
        <fullName evidence="6">Gastric triacylglycerol lipase-like</fullName>
    </submittedName>
</protein>
<dbReference type="GO" id="GO:0005525">
    <property type="term" value="F:GTP binding"/>
    <property type="evidence" value="ECO:0007669"/>
    <property type="project" value="InterPro"/>
</dbReference>
<evidence type="ECO:0000313" key="5">
    <source>
        <dbReference type="Proteomes" id="UP000694844"/>
    </source>
</evidence>
<evidence type="ECO:0000256" key="3">
    <source>
        <dbReference type="SAM" id="MobiDB-lite"/>
    </source>
</evidence>
<feature type="compositionally biased region" description="Basic and acidic residues" evidence="3">
    <location>
        <begin position="14"/>
        <end position="33"/>
    </location>
</feature>
<dbReference type="GeneID" id="111104123"/>
<dbReference type="AlphaFoldDB" id="A0A8B8AR06"/>
<dbReference type="Gene3D" id="3.40.50.300">
    <property type="entry name" value="P-loop containing nucleotide triphosphate hydrolases"/>
    <property type="match status" value="1"/>
</dbReference>
<evidence type="ECO:0000256" key="2">
    <source>
        <dbReference type="ARBA" id="ARBA00023098"/>
    </source>
</evidence>
<dbReference type="Gene3D" id="3.40.50.1820">
    <property type="entry name" value="alpha/beta hydrolase"/>
    <property type="match status" value="1"/>
</dbReference>
<dbReference type="KEGG" id="cvn:111104123"/>
<feature type="region of interest" description="Disordered" evidence="3">
    <location>
        <begin position="1"/>
        <end position="42"/>
    </location>
</feature>
<dbReference type="Pfam" id="PF00071">
    <property type="entry name" value="Ras"/>
    <property type="match status" value="1"/>
</dbReference>
<feature type="domain" description="AB hydrolase-1" evidence="4">
    <location>
        <begin position="256"/>
        <end position="556"/>
    </location>
</feature>
<dbReference type="FunFam" id="3.40.50.1820:FF:000012">
    <property type="entry name" value="Lipase"/>
    <property type="match status" value="1"/>
</dbReference>
<proteinExistence type="predicted"/>
<dbReference type="SUPFAM" id="SSF53474">
    <property type="entry name" value="alpha/beta-Hydrolases"/>
    <property type="match status" value="1"/>
</dbReference>
<evidence type="ECO:0000313" key="6">
    <source>
        <dbReference type="RefSeq" id="XP_022293605.1"/>
    </source>
</evidence>
<dbReference type="Proteomes" id="UP000694844">
    <property type="component" value="Chromosome 7"/>
</dbReference>
<dbReference type="RefSeq" id="XP_022293605.1">
    <property type="nucleotide sequence ID" value="XM_022437897.1"/>
</dbReference>
<organism evidence="5 6">
    <name type="scientific">Crassostrea virginica</name>
    <name type="common">Eastern oyster</name>
    <dbReference type="NCBI Taxonomy" id="6565"/>
    <lineage>
        <taxon>Eukaryota</taxon>
        <taxon>Metazoa</taxon>
        <taxon>Spiralia</taxon>
        <taxon>Lophotrochozoa</taxon>
        <taxon>Mollusca</taxon>
        <taxon>Bivalvia</taxon>
        <taxon>Autobranchia</taxon>
        <taxon>Pteriomorphia</taxon>
        <taxon>Ostreida</taxon>
        <taxon>Ostreoidea</taxon>
        <taxon>Ostreidae</taxon>
        <taxon>Crassostrea</taxon>
    </lineage>
</organism>
<dbReference type="OrthoDB" id="9974421at2759"/>
<dbReference type="InterPro" id="IPR027417">
    <property type="entry name" value="P-loop_NTPase"/>
</dbReference>
<reference evidence="6" key="1">
    <citation type="submission" date="2025-08" db="UniProtKB">
        <authorList>
            <consortium name="RefSeq"/>
        </authorList>
    </citation>
    <scope>IDENTIFICATION</scope>
    <source>
        <tissue evidence="6">Whole sample</tissue>
    </source>
</reference>
<keyword evidence="2" id="KW-0443">Lipid metabolism</keyword>
<dbReference type="Pfam" id="PF00561">
    <property type="entry name" value="Abhydrolase_1"/>
    <property type="match status" value="1"/>
</dbReference>
<keyword evidence="5" id="KW-1185">Reference proteome</keyword>
<dbReference type="GO" id="GO:0003924">
    <property type="term" value="F:GTPase activity"/>
    <property type="evidence" value="ECO:0007669"/>
    <property type="project" value="InterPro"/>
</dbReference>
<dbReference type="SUPFAM" id="SSF52540">
    <property type="entry name" value="P-loop containing nucleoside triphosphate hydrolases"/>
    <property type="match status" value="1"/>
</dbReference>
<dbReference type="InterPro" id="IPR000073">
    <property type="entry name" value="AB_hydrolase_1"/>
</dbReference>
<dbReference type="InterPro" id="IPR001806">
    <property type="entry name" value="Small_GTPase"/>
</dbReference>
<evidence type="ECO:0000256" key="1">
    <source>
        <dbReference type="ARBA" id="ARBA00022963"/>
    </source>
</evidence>